<proteinExistence type="predicted"/>
<reference evidence="1" key="1">
    <citation type="journal article" date="2020" name="Nature">
        <title>Giant virus diversity and host interactions through global metagenomics.</title>
        <authorList>
            <person name="Schulz F."/>
            <person name="Roux S."/>
            <person name="Paez-Espino D."/>
            <person name="Jungbluth S."/>
            <person name="Walsh D.A."/>
            <person name="Denef V.J."/>
            <person name="McMahon K.D."/>
            <person name="Konstantinidis K.T."/>
            <person name="Eloe-Fadrosh E.A."/>
            <person name="Kyrpides N.C."/>
            <person name="Woyke T."/>
        </authorList>
    </citation>
    <scope>NUCLEOTIDE SEQUENCE</scope>
    <source>
        <strain evidence="1">GVMAG-M-3300009155-2</strain>
    </source>
</reference>
<protein>
    <recommendedName>
        <fullName evidence="2">Glycosyltransferase GT-D fold domain-containing protein</fullName>
    </recommendedName>
</protein>
<name>A0A6C0EQB0_9ZZZZ</name>
<sequence>MKPLVGNMSDHLDQIIEKINNNENFGVIRPSDGEYLILENHTFTNCDNWTNKSDGILRTQLRETITITKPNLYIGIPCNTCGHSPSNIYEDYITKYKVQTGQLTYANVFCNSNWLRFTEFLKSYEKGFYVITTGTRECEFPIKERLYIDKYLVNNWNNVWESETNRILEYIKDKKDELICFASGPLSKVWIPKCMKLNPNNIYLDIGSALDFYTKGSENARPYTNPNTQYSKECCRFV</sequence>
<dbReference type="EMBL" id="MN738916">
    <property type="protein sequence ID" value="QHT31207.1"/>
    <property type="molecule type" value="Genomic_DNA"/>
</dbReference>
<accession>A0A6C0EQB0</accession>
<organism evidence="1">
    <name type="scientific">viral metagenome</name>
    <dbReference type="NCBI Taxonomy" id="1070528"/>
    <lineage>
        <taxon>unclassified sequences</taxon>
        <taxon>metagenomes</taxon>
        <taxon>organismal metagenomes</taxon>
    </lineage>
</organism>
<evidence type="ECO:0008006" key="2">
    <source>
        <dbReference type="Google" id="ProtNLM"/>
    </source>
</evidence>
<dbReference type="AlphaFoldDB" id="A0A6C0EQB0"/>
<evidence type="ECO:0000313" key="1">
    <source>
        <dbReference type="EMBL" id="QHT31207.1"/>
    </source>
</evidence>